<feature type="compositionally biased region" description="Basic residues" evidence="1">
    <location>
        <begin position="105"/>
        <end position="116"/>
    </location>
</feature>
<dbReference type="EMBL" id="JALMLT010000001">
    <property type="protein sequence ID" value="MDT8758054.1"/>
    <property type="molecule type" value="Genomic_DNA"/>
</dbReference>
<feature type="transmembrane region" description="Helical" evidence="2">
    <location>
        <begin position="65"/>
        <end position="83"/>
    </location>
</feature>
<proteinExistence type="predicted"/>
<protein>
    <submittedName>
        <fullName evidence="3">Rax2 family protein</fullName>
    </submittedName>
</protein>
<feature type="region of interest" description="Disordered" evidence="1">
    <location>
        <begin position="93"/>
        <end position="116"/>
    </location>
</feature>
<reference evidence="3" key="1">
    <citation type="submission" date="2022-04" db="EMBL/GenBank/DDBJ databases">
        <title>Tomato heritable bacteria conferring resistance against bacterial wilt.</title>
        <authorList>
            <person name="Yin J."/>
        </authorList>
    </citation>
    <scope>NUCLEOTIDE SEQUENCE</scope>
    <source>
        <strain evidence="3">Cra20</strain>
    </source>
</reference>
<comment type="caution">
    <text evidence="3">The sequence shown here is derived from an EMBL/GenBank/DDBJ whole genome shotgun (WGS) entry which is preliminary data.</text>
</comment>
<gene>
    <name evidence="3" type="ORF">MZO42_05035</name>
</gene>
<organism evidence="3">
    <name type="scientific">Sphingomonas psychrotolerans</name>
    <dbReference type="NCBI Taxonomy" id="1327635"/>
    <lineage>
        <taxon>Bacteria</taxon>
        <taxon>Pseudomonadati</taxon>
        <taxon>Pseudomonadota</taxon>
        <taxon>Alphaproteobacteria</taxon>
        <taxon>Sphingomonadales</taxon>
        <taxon>Sphingomonadaceae</taxon>
        <taxon>Sphingomonas</taxon>
    </lineage>
</organism>
<accession>A0ABU3N0H6</accession>
<evidence type="ECO:0000313" key="3">
    <source>
        <dbReference type="EMBL" id="MDT8758054.1"/>
    </source>
</evidence>
<name>A0ABU3N0H6_9SPHN</name>
<evidence type="ECO:0000256" key="2">
    <source>
        <dbReference type="SAM" id="Phobius"/>
    </source>
</evidence>
<keyword evidence="2" id="KW-0472">Membrane</keyword>
<evidence type="ECO:0000256" key="1">
    <source>
        <dbReference type="SAM" id="MobiDB-lite"/>
    </source>
</evidence>
<keyword evidence="2" id="KW-1133">Transmembrane helix</keyword>
<sequence>MSTNPDLLAAEAKVQLARTQLFETLGVVQERLKPSNLAQNAVETAAQGVASTARKGAEAVRTRPLVAAAIAGTVGLVFARGWIADLLRRRRNETAPVPDGLNRKTPAKPAKKGQPL</sequence>
<keyword evidence="2" id="KW-0812">Transmembrane</keyword>